<evidence type="ECO:0000313" key="2">
    <source>
        <dbReference type="EMBL" id="EJT98593.1"/>
    </source>
</evidence>
<accession>M5FS34</accession>
<dbReference type="EMBL" id="JH795872">
    <property type="protein sequence ID" value="EJT98593.1"/>
    <property type="molecule type" value="Genomic_DNA"/>
</dbReference>
<dbReference type="AlphaFoldDB" id="M5FS34"/>
<dbReference type="HOGENOM" id="CLU_1184970_0_0_1"/>
<dbReference type="RefSeq" id="XP_040625491.1">
    <property type="nucleotide sequence ID" value="XM_040771310.1"/>
</dbReference>
<feature type="chain" id="PRO_5004067115" description="Concanavalin A-like lectin/glucanase" evidence="1">
    <location>
        <begin position="18"/>
        <end position="244"/>
    </location>
</feature>
<evidence type="ECO:0000313" key="3">
    <source>
        <dbReference type="Proteomes" id="UP000030653"/>
    </source>
</evidence>
<dbReference type="Proteomes" id="UP000030653">
    <property type="component" value="Unassembled WGS sequence"/>
</dbReference>
<proteinExistence type="predicted"/>
<feature type="signal peptide" evidence="1">
    <location>
        <begin position="1"/>
        <end position="17"/>
    </location>
</feature>
<dbReference type="GeneID" id="63686372"/>
<gene>
    <name evidence="2" type="ORF">DACRYDRAFT_17808</name>
</gene>
<evidence type="ECO:0000256" key="1">
    <source>
        <dbReference type="SAM" id="SignalP"/>
    </source>
</evidence>
<protein>
    <recommendedName>
        <fullName evidence="4">Concanavalin A-like lectin/glucanase</fullName>
    </recommendedName>
</protein>
<sequence>MLAALALLGLAATPALGISISLILPDENVWTQMNYTITVPPPVPSGVTQGPWWYTAGLQAPGGMLAPGLQWGEDSAAGFVNPNVTFPKVWSMVLWTLCANDKTDCHDAISQGVYADLGAKIRNTAVYDNGFWTQQAEVISGGGRGASVNQTISAASYFDTQTLPAPGTSFFLLESAITGPQSSAWNFNVTFTDISLTAQNSTGVASLCGGQTSTTDGNGFITINGFEMSSDGLTCHWDSMILSP</sequence>
<evidence type="ECO:0008006" key="4">
    <source>
        <dbReference type="Google" id="ProtNLM"/>
    </source>
</evidence>
<keyword evidence="3" id="KW-1185">Reference proteome</keyword>
<name>M5FS34_DACPD</name>
<organism evidence="2 3">
    <name type="scientific">Dacryopinax primogenitus (strain DJM 731)</name>
    <name type="common">Brown rot fungus</name>
    <dbReference type="NCBI Taxonomy" id="1858805"/>
    <lineage>
        <taxon>Eukaryota</taxon>
        <taxon>Fungi</taxon>
        <taxon>Dikarya</taxon>
        <taxon>Basidiomycota</taxon>
        <taxon>Agaricomycotina</taxon>
        <taxon>Dacrymycetes</taxon>
        <taxon>Dacrymycetales</taxon>
        <taxon>Dacrymycetaceae</taxon>
        <taxon>Dacryopinax</taxon>
    </lineage>
</organism>
<keyword evidence="1" id="KW-0732">Signal</keyword>
<reference evidence="2 3" key="1">
    <citation type="journal article" date="2012" name="Science">
        <title>The Paleozoic origin of enzymatic lignin decomposition reconstructed from 31 fungal genomes.</title>
        <authorList>
            <person name="Floudas D."/>
            <person name="Binder M."/>
            <person name="Riley R."/>
            <person name="Barry K."/>
            <person name="Blanchette R.A."/>
            <person name="Henrissat B."/>
            <person name="Martinez A.T."/>
            <person name="Otillar R."/>
            <person name="Spatafora J.W."/>
            <person name="Yadav J.S."/>
            <person name="Aerts A."/>
            <person name="Benoit I."/>
            <person name="Boyd A."/>
            <person name="Carlson A."/>
            <person name="Copeland A."/>
            <person name="Coutinho P.M."/>
            <person name="de Vries R.P."/>
            <person name="Ferreira P."/>
            <person name="Findley K."/>
            <person name="Foster B."/>
            <person name="Gaskell J."/>
            <person name="Glotzer D."/>
            <person name="Gorecki P."/>
            <person name="Heitman J."/>
            <person name="Hesse C."/>
            <person name="Hori C."/>
            <person name="Igarashi K."/>
            <person name="Jurgens J.A."/>
            <person name="Kallen N."/>
            <person name="Kersten P."/>
            <person name="Kohler A."/>
            <person name="Kuees U."/>
            <person name="Kumar T.K.A."/>
            <person name="Kuo A."/>
            <person name="LaButti K."/>
            <person name="Larrondo L.F."/>
            <person name="Lindquist E."/>
            <person name="Ling A."/>
            <person name="Lombard V."/>
            <person name="Lucas S."/>
            <person name="Lundell T."/>
            <person name="Martin R."/>
            <person name="McLaughlin D.J."/>
            <person name="Morgenstern I."/>
            <person name="Morin E."/>
            <person name="Murat C."/>
            <person name="Nagy L.G."/>
            <person name="Nolan M."/>
            <person name="Ohm R.A."/>
            <person name="Patyshakuliyeva A."/>
            <person name="Rokas A."/>
            <person name="Ruiz-Duenas F.J."/>
            <person name="Sabat G."/>
            <person name="Salamov A."/>
            <person name="Samejima M."/>
            <person name="Schmutz J."/>
            <person name="Slot J.C."/>
            <person name="St John F."/>
            <person name="Stenlid J."/>
            <person name="Sun H."/>
            <person name="Sun S."/>
            <person name="Syed K."/>
            <person name="Tsang A."/>
            <person name="Wiebenga A."/>
            <person name="Young D."/>
            <person name="Pisabarro A."/>
            <person name="Eastwood D.C."/>
            <person name="Martin F."/>
            <person name="Cullen D."/>
            <person name="Grigoriev I.V."/>
            <person name="Hibbett D.S."/>
        </authorList>
    </citation>
    <scope>NUCLEOTIDE SEQUENCE [LARGE SCALE GENOMIC DNA]</scope>
    <source>
        <strain evidence="2 3">DJM-731 SS1</strain>
    </source>
</reference>